<dbReference type="AlphaFoldDB" id="A0A1T4XVT9"/>
<dbReference type="OrthoDB" id="139410at2"/>
<dbReference type="InterPro" id="IPR001296">
    <property type="entry name" value="Glyco_trans_1"/>
</dbReference>
<name>A0A1T4XVT9_9BACT</name>
<evidence type="ECO:0000313" key="3">
    <source>
        <dbReference type="EMBL" id="SKA93161.1"/>
    </source>
</evidence>
<protein>
    <submittedName>
        <fullName evidence="3">Glycosyltransferase involved in cell wall bisynthesis</fullName>
    </submittedName>
</protein>
<dbReference type="InterPro" id="IPR050194">
    <property type="entry name" value="Glycosyltransferase_grp1"/>
</dbReference>
<dbReference type="PANTHER" id="PTHR45947:SF11">
    <property type="entry name" value="SLR1508 PROTEIN"/>
    <property type="match status" value="1"/>
</dbReference>
<dbReference type="Pfam" id="PF13439">
    <property type="entry name" value="Glyco_transf_4"/>
    <property type="match status" value="1"/>
</dbReference>
<dbReference type="CDD" id="cd03801">
    <property type="entry name" value="GT4_PimA-like"/>
    <property type="match status" value="1"/>
</dbReference>
<sequence>MGGMDSPHVPAVGGNDERRMKQQTDGIPFVMRILVLTNLYPPHYIGGYELRCRDITEALHARGHEVCVLTSDHHISKADPEPERSYPVRRSLKLHGFFGHPWLGIHNLQSQEQYNNSTLMAAIQQFEPDLVHVWNLGGLSKSLALTLQRLNIPTVFDVSDHWIARSLTADVWLDWWNRPQGSLPSRLLRGVWQINGTRQRWDRTAPTNPVQHLRFSRIYFCSRRLRDITEEAGYPVHHGAVIHCPVDIERFQGQPKPASAPLSKLLYVGRLAEDKGVLTALKALHAVRGRFKGSLSIYGHGDPCYESMLKDYAATYELPVTFHHATPAQMPEVYRNHDALLFTSEWEEPFALTPLEAMASGLPVIGTTTGGSAELLRHGDNALTYTAGNARELAAEILTLEEDNLLRARLAATGHAEVREKFPLQTIATQIEDYLQESLHSWRVSSLPQYQ</sequence>
<evidence type="ECO:0000259" key="1">
    <source>
        <dbReference type="Pfam" id="PF00534"/>
    </source>
</evidence>
<dbReference type="PANTHER" id="PTHR45947">
    <property type="entry name" value="SULFOQUINOVOSYL TRANSFERASE SQD2"/>
    <property type="match status" value="1"/>
</dbReference>
<accession>A0A1T4XVT9</accession>
<dbReference type="Gene3D" id="3.40.50.2000">
    <property type="entry name" value="Glycogen Phosphorylase B"/>
    <property type="match status" value="2"/>
</dbReference>
<dbReference type="EMBL" id="FUYE01000005">
    <property type="protein sequence ID" value="SKA93161.1"/>
    <property type="molecule type" value="Genomic_DNA"/>
</dbReference>
<dbReference type="GO" id="GO:0016757">
    <property type="term" value="F:glycosyltransferase activity"/>
    <property type="evidence" value="ECO:0007669"/>
    <property type="project" value="InterPro"/>
</dbReference>
<dbReference type="Pfam" id="PF00534">
    <property type="entry name" value="Glycos_transf_1"/>
    <property type="match status" value="1"/>
</dbReference>
<gene>
    <name evidence="3" type="ORF">SAMN02745166_02046</name>
</gene>
<proteinExistence type="predicted"/>
<evidence type="ECO:0000259" key="2">
    <source>
        <dbReference type="Pfam" id="PF13439"/>
    </source>
</evidence>
<feature type="domain" description="Glycosyl transferase family 1" evidence="1">
    <location>
        <begin position="264"/>
        <end position="413"/>
    </location>
</feature>
<dbReference type="STRING" id="48467.SAMN02745166_02046"/>
<dbReference type="SUPFAM" id="SSF53756">
    <property type="entry name" value="UDP-Glycosyltransferase/glycogen phosphorylase"/>
    <property type="match status" value="1"/>
</dbReference>
<dbReference type="InterPro" id="IPR028098">
    <property type="entry name" value="Glyco_trans_4-like_N"/>
</dbReference>
<organism evidence="3 4">
    <name type="scientific">Prosthecobacter debontii</name>
    <dbReference type="NCBI Taxonomy" id="48467"/>
    <lineage>
        <taxon>Bacteria</taxon>
        <taxon>Pseudomonadati</taxon>
        <taxon>Verrucomicrobiota</taxon>
        <taxon>Verrucomicrobiia</taxon>
        <taxon>Verrucomicrobiales</taxon>
        <taxon>Verrucomicrobiaceae</taxon>
        <taxon>Prosthecobacter</taxon>
    </lineage>
</organism>
<keyword evidence="4" id="KW-1185">Reference proteome</keyword>
<reference evidence="4" key="1">
    <citation type="submission" date="2017-02" db="EMBL/GenBank/DDBJ databases">
        <authorList>
            <person name="Varghese N."/>
            <person name="Submissions S."/>
        </authorList>
    </citation>
    <scope>NUCLEOTIDE SEQUENCE [LARGE SCALE GENOMIC DNA]</scope>
    <source>
        <strain evidence="4">ATCC 700200</strain>
    </source>
</reference>
<evidence type="ECO:0000313" key="4">
    <source>
        <dbReference type="Proteomes" id="UP000190774"/>
    </source>
</evidence>
<feature type="domain" description="Glycosyltransferase subfamily 4-like N-terminal" evidence="2">
    <location>
        <begin position="45"/>
        <end position="250"/>
    </location>
</feature>
<dbReference type="Proteomes" id="UP000190774">
    <property type="component" value="Unassembled WGS sequence"/>
</dbReference>
<keyword evidence="3" id="KW-0808">Transferase</keyword>